<reference evidence="1 2" key="1">
    <citation type="journal article" date="2018" name="Genome Biol. Evol.">
        <title>Multiple Roots of Fruiting Body Formation in Amoebozoa.</title>
        <authorList>
            <person name="Hillmann F."/>
            <person name="Forbes G."/>
            <person name="Novohradska S."/>
            <person name="Ferling I."/>
            <person name="Riege K."/>
            <person name="Groth M."/>
            <person name="Westermann M."/>
            <person name="Marz M."/>
            <person name="Spaller T."/>
            <person name="Winckler T."/>
            <person name="Schaap P."/>
            <person name="Glockner G."/>
        </authorList>
    </citation>
    <scope>NUCLEOTIDE SEQUENCE [LARGE SCALE GENOMIC DNA]</scope>
    <source>
        <strain evidence="1 2">Jena</strain>
    </source>
</reference>
<comment type="caution">
    <text evidence="1">The sequence shown here is derived from an EMBL/GenBank/DDBJ whole genome shotgun (WGS) entry which is preliminary data.</text>
</comment>
<evidence type="ECO:0000313" key="2">
    <source>
        <dbReference type="Proteomes" id="UP000241769"/>
    </source>
</evidence>
<dbReference type="AlphaFoldDB" id="A0A2P6NIB3"/>
<name>A0A2P6NIB3_9EUKA</name>
<sequence>MSSQEKATGLDNSQVEVKEDKVTNDYLEAYVAPKTSGAAGTDEKHFTKQAEEMVPFQNEKKTSD</sequence>
<keyword evidence="2" id="KW-1185">Reference proteome</keyword>
<protein>
    <submittedName>
        <fullName evidence="1">Uncharacterized protein</fullName>
    </submittedName>
</protein>
<organism evidence="1 2">
    <name type="scientific">Planoprotostelium fungivorum</name>
    <dbReference type="NCBI Taxonomy" id="1890364"/>
    <lineage>
        <taxon>Eukaryota</taxon>
        <taxon>Amoebozoa</taxon>
        <taxon>Evosea</taxon>
        <taxon>Variosea</taxon>
        <taxon>Cavosteliida</taxon>
        <taxon>Cavosteliaceae</taxon>
        <taxon>Planoprotostelium</taxon>
    </lineage>
</organism>
<dbReference type="InParanoid" id="A0A2P6NIB3"/>
<proteinExistence type="predicted"/>
<evidence type="ECO:0000313" key="1">
    <source>
        <dbReference type="EMBL" id="PRP83677.1"/>
    </source>
</evidence>
<dbReference type="Proteomes" id="UP000241769">
    <property type="component" value="Unassembled WGS sequence"/>
</dbReference>
<accession>A0A2P6NIB3</accession>
<gene>
    <name evidence="1" type="ORF">PROFUN_03832</name>
</gene>
<dbReference type="EMBL" id="MDYQ01000078">
    <property type="protein sequence ID" value="PRP83677.1"/>
    <property type="molecule type" value="Genomic_DNA"/>
</dbReference>